<accession>A0A2T0SGA3</accession>
<protein>
    <submittedName>
        <fullName evidence="7">Alpha/beta hydrolase family protein</fullName>
    </submittedName>
</protein>
<dbReference type="InterPro" id="IPR051601">
    <property type="entry name" value="Serine_prot/Carboxylest_S33"/>
</dbReference>
<dbReference type="Pfam" id="PF00561">
    <property type="entry name" value="Abhydrolase_1"/>
    <property type="match status" value="1"/>
</dbReference>
<dbReference type="EMBL" id="PVTF01000021">
    <property type="protein sequence ID" value="PRY32435.1"/>
    <property type="molecule type" value="Genomic_DNA"/>
</dbReference>
<evidence type="ECO:0000256" key="2">
    <source>
        <dbReference type="ARBA" id="ARBA00022729"/>
    </source>
</evidence>
<sequence length="463" mass="49136">MIRRTTVLIVVGVTAIAAAATGVALAETNAANTAEHGAGAIAWQPCPTGDVALECGRVTVPVHWRKPDGGTISLKVARLPATGRRLGSVVVNPGGPGIPGTRFLVGYATRFGTALRSSFDIVSWDPRGVGESAPIGCPGIPRDSGDVPASVTERERFEQATATWATACRDAVGPLFDTVDTVSTVRDLDQLRRQLGERKLNYYGVSYGTRIGQFYADLFPDRVGRMTIDSVVDTTSQNAEFVDGAARAKEEAFADYVATCADRAGCPLTGMTLPDVRSRLVPLIAEEPAVGGEIVGDLTSPASWPKIDEHLTKVLAGTYQPEEGPDVSGDVLNDDVNCLDVPDHRSARQVVDDSALAADRYPLFGRLFAATTVCNRWPAPATYRPHRITAPVPVLVLVVGTTHDTATPYDWAVRAAENLGTGRLLTRRATDHGAYGKTDCVTTAVDRFFVDGALPPVGQVCVG</sequence>
<dbReference type="PANTHER" id="PTHR43248:SF29">
    <property type="entry name" value="TRIPEPTIDYL AMINOPEPTIDASE"/>
    <property type="match status" value="1"/>
</dbReference>
<dbReference type="Proteomes" id="UP000239494">
    <property type="component" value="Unassembled WGS sequence"/>
</dbReference>
<feature type="chain" id="PRO_5015597152" evidence="4">
    <location>
        <begin position="27"/>
        <end position="463"/>
    </location>
</feature>
<evidence type="ECO:0000313" key="7">
    <source>
        <dbReference type="EMBL" id="PRY32435.1"/>
    </source>
</evidence>
<feature type="signal peptide" evidence="4">
    <location>
        <begin position="1"/>
        <end position="26"/>
    </location>
</feature>
<dbReference type="AlphaFoldDB" id="A0A2T0SGA3"/>
<name>A0A2T0SGA3_9PSEU</name>
<comment type="caution">
    <text evidence="7">The sequence shown here is derived from an EMBL/GenBank/DDBJ whole genome shotgun (WGS) entry which is preliminary data.</text>
</comment>
<evidence type="ECO:0000259" key="5">
    <source>
        <dbReference type="Pfam" id="PF00561"/>
    </source>
</evidence>
<dbReference type="OrthoDB" id="3930934at2"/>
<dbReference type="SUPFAM" id="SSF53474">
    <property type="entry name" value="alpha/beta-Hydrolases"/>
    <property type="match status" value="1"/>
</dbReference>
<dbReference type="Pfam" id="PF08386">
    <property type="entry name" value="Abhydrolase_4"/>
    <property type="match status" value="1"/>
</dbReference>
<dbReference type="PANTHER" id="PTHR43248">
    <property type="entry name" value="2-SUCCINYL-6-HYDROXY-2,4-CYCLOHEXADIENE-1-CARBOXYLATE SYNTHASE"/>
    <property type="match status" value="1"/>
</dbReference>
<dbReference type="InterPro" id="IPR029058">
    <property type="entry name" value="AB_hydrolase_fold"/>
</dbReference>
<dbReference type="GO" id="GO:0016787">
    <property type="term" value="F:hydrolase activity"/>
    <property type="evidence" value="ECO:0007669"/>
    <property type="project" value="UniProtKB-KW"/>
</dbReference>
<reference evidence="7 8" key="1">
    <citation type="submission" date="2018-03" db="EMBL/GenBank/DDBJ databases">
        <title>Genomic Encyclopedia of Archaeal and Bacterial Type Strains, Phase II (KMG-II): from individual species to whole genera.</title>
        <authorList>
            <person name="Goeker M."/>
        </authorList>
    </citation>
    <scope>NUCLEOTIDE SEQUENCE [LARGE SCALE GENOMIC DNA]</scope>
    <source>
        <strain evidence="7 8">DSM 44720</strain>
    </source>
</reference>
<keyword evidence="8" id="KW-1185">Reference proteome</keyword>
<proteinExistence type="inferred from homology"/>
<feature type="domain" description="AB hydrolase-1" evidence="5">
    <location>
        <begin position="89"/>
        <end position="281"/>
    </location>
</feature>
<dbReference type="InterPro" id="IPR000073">
    <property type="entry name" value="AB_hydrolase_1"/>
</dbReference>
<evidence type="ECO:0000313" key="8">
    <source>
        <dbReference type="Proteomes" id="UP000239494"/>
    </source>
</evidence>
<keyword evidence="3 7" id="KW-0378">Hydrolase</keyword>
<comment type="similarity">
    <text evidence="1">Belongs to the peptidase S33 family.</text>
</comment>
<keyword evidence="2 4" id="KW-0732">Signal</keyword>
<organism evidence="7 8">
    <name type="scientific">Umezawaea tangerina</name>
    <dbReference type="NCBI Taxonomy" id="84725"/>
    <lineage>
        <taxon>Bacteria</taxon>
        <taxon>Bacillati</taxon>
        <taxon>Actinomycetota</taxon>
        <taxon>Actinomycetes</taxon>
        <taxon>Pseudonocardiales</taxon>
        <taxon>Pseudonocardiaceae</taxon>
        <taxon>Umezawaea</taxon>
    </lineage>
</organism>
<gene>
    <name evidence="7" type="ORF">CLV43_12129</name>
</gene>
<evidence type="ECO:0000256" key="1">
    <source>
        <dbReference type="ARBA" id="ARBA00010088"/>
    </source>
</evidence>
<evidence type="ECO:0000259" key="6">
    <source>
        <dbReference type="Pfam" id="PF08386"/>
    </source>
</evidence>
<feature type="domain" description="Peptidase S33 tripeptidyl aminopeptidase-like C-terminal" evidence="6">
    <location>
        <begin position="361"/>
        <end position="461"/>
    </location>
</feature>
<dbReference type="Gene3D" id="3.40.50.1820">
    <property type="entry name" value="alpha/beta hydrolase"/>
    <property type="match status" value="1"/>
</dbReference>
<evidence type="ECO:0000256" key="3">
    <source>
        <dbReference type="ARBA" id="ARBA00022801"/>
    </source>
</evidence>
<dbReference type="InterPro" id="IPR013595">
    <property type="entry name" value="Pept_S33_TAP-like_C"/>
</dbReference>
<dbReference type="RefSeq" id="WP_106196331.1">
    <property type="nucleotide sequence ID" value="NZ_PVTF01000021.1"/>
</dbReference>
<evidence type="ECO:0000256" key="4">
    <source>
        <dbReference type="SAM" id="SignalP"/>
    </source>
</evidence>